<sequence>MYYELINQKTFYRNTNSSNKTSTNCAYRCLWSYITLSPHTWDGNKYFVNFLDDYSDYTHFFVVFLISSKNKVHECFKVYEAMTTTRFNNIIVCLRCDNGGEYVSQNQQIFCQEKGIQLEFTVPYTPEQNEHAKPT</sequence>
<dbReference type="EMBL" id="GGMR01012098">
    <property type="protein sequence ID" value="MBY24717.1"/>
    <property type="molecule type" value="Transcribed_RNA"/>
</dbReference>
<feature type="domain" description="Integrase catalytic" evidence="1">
    <location>
        <begin position="19"/>
        <end position="135"/>
    </location>
</feature>
<name>A0A2S2P5G9_SCHGA</name>
<dbReference type="Gene3D" id="3.30.420.10">
    <property type="entry name" value="Ribonuclease H-like superfamily/Ribonuclease H"/>
    <property type="match status" value="1"/>
</dbReference>
<evidence type="ECO:0000313" key="2">
    <source>
        <dbReference type="EMBL" id="MBY24717.1"/>
    </source>
</evidence>
<organism evidence="2">
    <name type="scientific">Schizaphis graminum</name>
    <name type="common">Green bug aphid</name>
    <dbReference type="NCBI Taxonomy" id="13262"/>
    <lineage>
        <taxon>Eukaryota</taxon>
        <taxon>Metazoa</taxon>
        <taxon>Ecdysozoa</taxon>
        <taxon>Arthropoda</taxon>
        <taxon>Hexapoda</taxon>
        <taxon>Insecta</taxon>
        <taxon>Pterygota</taxon>
        <taxon>Neoptera</taxon>
        <taxon>Paraneoptera</taxon>
        <taxon>Hemiptera</taxon>
        <taxon>Sternorrhyncha</taxon>
        <taxon>Aphidomorpha</taxon>
        <taxon>Aphidoidea</taxon>
        <taxon>Aphididae</taxon>
        <taxon>Aphidini</taxon>
        <taxon>Schizaphis</taxon>
    </lineage>
</organism>
<dbReference type="InterPro" id="IPR012337">
    <property type="entry name" value="RNaseH-like_sf"/>
</dbReference>
<dbReference type="GO" id="GO:0015074">
    <property type="term" value="P:DNA integration"/>
    <property type="evidence" value="ECO:0007669"/>
    <property type="project" value="InterPro"/>
</dbReference>
<reference evidence="2" key="1">
    <citation type="submission" date="2018-04" db="EMBL/GenBank/DDBJ databases">
        <title>Transcriptome of Schizaphis graminum biotype I.</title>
        <authorList>
            <person name="Scully E.D."/>
            <person name="Geib S.M."/>
            <person name="Palmer N.A."/>
            <person name="Koch K."/>
            <person name="Bradshaw J."/>
            <person name="Heng-Moss T."/>
            <person name="Sarath G."/>
        </authorList>
    </citation>
    <scope>NUCLEOTIDE SEQUENCE</scope>
</reference>
<evidence type="ECO:0000259" key="1">
    <source>
        <dbReference type="PROSITE" id="PS50994"/>
    </source>
</evidence>
<dbReference type="Pfam" id="PF00665">
    <property type="entry name" value="rve"/>
    <property type="match status" value="1"/>
</dbReference>
<dbReference type="PANTHER" id="PTHR42648:SF28">
    <property type="entry name" value="TRANSPOSON-ENCODED PROTEIN WITH RIBONUCLEASE H-LIKE AND RETROVIRUS ZINC FINGER-LIKE DOMAINS"/>
    <property type="match status" value="1"/>
</dbReference>
<dbReference type="InterPro" id="IPR039537">
    <property type="entry name" value="Retrotran_Ty1/copia-like"/>
</dbReference>
<dbReference type="GO" id="GO:0003676">
    <property type="term" value="F:nucleic acid binding"/>
    <property type="evidence" value="ECO:0007669"/>
    <property type="project" value="InterPro"/>
</dbReference>
<dbReference type="SUPFAM" id="SSF53098">
    <property type="entry name" value="Ribonuclease H-like"/>
    <property type="match status" value="1"/>
</dbReference>
<gene>
    <name evidence="2" type="primary">GIP_6</name>
    <name evidence="2" type="ORF">g.119246</name>
</gene>
<dbReference type="PANTHER" id="PTHR42648">
    <property type="entry name" value="TRANSPOSASE, PUTATIVE-RELATED"/>
    <property type="match status" value="1"/>
</dbReference>
<dbReference type="AlphaFoldDB" id="A0A2S2P5G9"/>
<dbReference type="InterPro" id="IPR036397">
    <property type="entry name" value="RNaseH_sf"/>
</dbReference>
<proteinExistence type="predicted"/>
<dbReference type="InterPro" id="IPR001584">
    <property type="entry name" value="Integrase_cat-core"/>
</dbReference>
<dbReference type="PROSITE" id="PS50994">
    <property type="entry name" value="INTEGRASE"/>
    <property type="match status" value="1"/>
</dbReference>
<accession>A0A2S2P5G9</accession>
<protein>
    <submittedName>
        <fullName evidence="2">Copia protein</fullName>
    </submittedName>
</protein>